<dbReference type="InterPro" id="IPR005861">
    <property type="entry name" value="HisP_aminotrans"/>
</dbReference>
<evidence type="ECO:0000256" key="4">
    <source>
        <dbReference type="ARBA" id="ARBA00022576"/>
    </source>
</evidence>
<dbReference type="InterPro" id="IPR015422">
    <property type="entry name" value="PyrdxlP-dep_Trfase_small"/>
</dbReference>
<dbReference type="GO" id="GO:0004400">
    <property type="term" value="F:histidinol-phosphate transaminase activity"/>
    <property type="evidence" value="ECO:0007669"/>
    <property type="project" value="UniProtKB-UniRule"/>
</dbReference>
<comment type="catalytic activity">
    <reaction evidence="8 9">
        <text>L-histidinol phosphate + 2-oxoglutarate = 3-(imidazol-4-yl)-2-oxopropyl phosphate + L-glutamate</text>
        <dbReference type="Rhea" id="RHEA:23744"/>
        <dbReference type="ChEBI" id="CHEBI:16810"/>
        <dbReference type="ChEBI" id="CHEBI:29985"/>
        <dbReference type="ChEBI" id="CHEBI:57766"/>
        <dbReference type="ChEBI" id="CHEBI:57980"/>
        <dbReference type="EC" id="2.6.1.9"/>
    </reaction>
</comment>
<dbReference type="GO" id="GO:0000105">
    <property type="term" value="P:L-histidine biosynthetic process"/>
    <property type="evidence" value="ECO:0007669"/>
    <property type="project" value="UniProtKB-UniRule"/>
</dbReference>
<dbReference type="PANTHER" id="PTHR43643">
    <property type="entry name" value="HISTIDINOL-PHOSPHATE AMINOTRANSFERASE 2"/>
    <property type="match status" value="1"/>
</dbReference>
<dbReference type="GO" id="GO:0030170">
    <property type="term" value="F:pyridoxal phosphate binding"/>
    <property type="evidence" value="ECO:0007669"/>
    <property type="project" value="InterPro"/>
</dbReference>
<gene>
    <name evidence="9" type="primary">hisC</name>
    <name evidence="11" type="ORF">CBF27_12155</name>
</gene>
<keyword evidence="7 9" id="KW-0368">Histidine biosynthesis</keyword>
<dbReference type="Gene3D" id="3.40.640.10">
    <property type="entry name" value="Type I PLP-dependent aspartate aminotransferase-like (Major domain)"/>
    <property type="match status" value="1"/>
</dbReference>
<evidence type="ECO:0000313" key="12">
    <source>
        <dbReference type="Proteomes" id="UP000286773"/>
    </source>
</evidence>
<evidence type="ECO:0000259" key="10">
    <source>
        <dbReference type="Pfam" id="PF00155"/>
    </source>
</evidence>
<reference evidence="11 12" key="1">
    <citation type="submission" date="2017-05" db="EMBL/GenBank/DDBJ databases">
        <title>Vagococcus spp. assemblies.</title>
        <authorList>
            <person name="Gulvik C.A."/>
        </authorList>
    </citation>
    <scope>NUCLEOTIDE SEQUENCE [LARGE SCALE GENOMIC DNA]</scope>
    <source>
        <strain evidence="11 12">LMG 24798</strain>
    </source>
</reference>
<proteinExistence type="inferred from homology"/>
<keyword evidence="12" id="KW-1185">Reference proteome</keyword>
<dbReference type="NCBIfam" id="TIGR01141">
    <property type="entry name" value="hisC"/>
    <property type="match status" value="1"/>
</dbReference>
<keyword evidence="4 9" id="KW-0032">Aminotransferase</keyword>
<feature type="domain" description="Aminotransferase class I/classII large" evidence="10">
    <location>
        <begin position="20"/>
        <end position="344"/>
    </location>
</feature>
<keyword evidence="9" id="KW-0028">Amino-acid biosynthesis</keyword>
<accession>A0A430ANJ8</accession>
<sequence length="352" mass="39761">MDGIRKITPYIPGAQPDFEDMIKLNTNENAYPPSPKVLEALEKADYRQLMRYPSLTNHELKEALAETYGLQTDQLIIGNGSDEILAFCFLAFFNSRKPVLFPGMTYGFYKVWADLFHVPYQEIPLQSDTFEIVPTDYFKENGGIIIANPNAPTGIELSKNDIRRILAENPDVVVVIDEAYCDYGDESVVDLIAEYHNLVVTHTFSKSRSLAGIRLGYAMGNAKLINVLEAVKSSFNPYSVDKLAEVVGTAAVEDQSYYQEKNALICQTRDRFSEELAKLGFQTLPSKTNFVLTTHPQADAADLFRYLESRHIFVRYFKSPAVLENYLRISIGTESEMATVIQVIQTYLQDIL</sequence>
<name>A0A430ANJ8_9ENTE</name>
<dbReference type="Pfam" id="PF00155">
    <property type="entry name" value="Aminotran_1_2"/>
    <property type="match status" value="1"/>
</dbReference>
<protein>
    <recommendedName>
        <fullName evidence="9">Histidinol-phosphate aminotransferase</fullName>
        <ecNumber evidence="9">2.6.1.9</ecNumber>
    </recommendedName>
    <alternativeName>
        <fullName evidence="9">Imidazole acetol-phosphate transaminase</fullName>
    </alternativeName>
</protein>
<evidence type="ECO:0000256" key="1">
    <source>
        <dbReference type="ARBA" id="ARBA00001933"/>
    </source>
</evidence>
<dbReference type="AlphaFoldDB" id="A0A430ANJ8"/>
<comment type="similarity">
    <text evidence="9">Belongs to the class-II pyridoxal-phosphate-dependent aminotransferase family. Histidinol-phosphate aminotransferase subfamily.</text>
</comment>
<dbReference type="HAMAP" id="MF_01023">
    <property type="entry name" value="HisC_aminotrans_2"/>
    <property type="match status" value="1"/>
</dbReference>
<dbReference type="EC" id="2.6.1.9" evidence="9"/>
<dbReference type="InterPro" id="IPR004839">
    <property type="entry name" value="Aminotransferase_I/II_large"/>
</dbReference>
<comment type="pathway">
    <text evidence="2 9">Amino-acid biosynthesis; L-histidine biosynthesis; L-histidine from 5-phospho-alpha-D-ribose 1-diphosphate: step 7/9.</text>
</comment>
<evidence type="ECO:0000256" key="3">
    <source>
        <dbReference type="ARBA" id="ARBA00011738"/>
    </source>
</evidence>
<comment type="subunit">
    <text evidence="3 9">Homodimer.</text>
</comment>
<dbReference type="PROSITE" id="PS00599">
    <property type="entry name" value="AA_TRANSFER_CLASS_2"/>
    <property type="match status" value="1"/>
</dbReference>
<dbReference type="InterPro" id="IPR015421">
    <property type="entry name" value="PyrdxlP-dep_Trfase_major"/>
</dbReference>
<evidence type="ECO:0000256" key="9">
    <source>
        <dbReference type="HAMAP-Rule" id="MF_01023"/>
    </source>
</evidence>
<dbReference type="UniPathway" id="UPA00031">
    <property type="reaction ID" value="UER00012"/>
</dbReference>
<dbReference type="Proteomes" id="UP000286773">
    <property type="component" value="Unassembled WGS sequence"/>
</dbReference>
<dbReference type="EMBL" id="NGKC01000017">
    <property type="protein sequence ID" value="RSU09635.1"/>
    <property type="molecule type" value="Genomic_DNA"/>
</dbReference>
<keyword evidence="6 9" id="KW-0663">Pyridoxal phosphate</keyword>
<dbReference type="OrthoDB" id="9813612at2"/>
<comment type="caution">
    <text evidence="11">The sequence shown here is derived from an EMBL/GenBank/DDBJ whole genome shotgun (WGS) entry which is preliminary data.</text>
</comment>
<evidence type="ECO:0000256" key="8">
    <source>
        <dbReference type="ARBA" id="ARBA00047481"/>
    </source>
</evidence>
<evidence type="ECO:0000313" key="11">
    <source>
        <dbReference type="EMBL" id="RSU09635.1"/>
    </source>
</evidence>
<dbReference type="SUPFAM" id="SSF53383">
    <property type="entry name" value="PLP-dependent transferases"/>
    <property type="match status" value="1"/>
</dbReference>
<dbReference type="PANTHER" id="PTHR43643:SF3">
    <property type="entry name" value="HISTIDINOL-PHOSPHATE AMINOTRANSFERASE"/>
    <property type="match status" value="1"/>
</dbReference>
<dbReference type="InterPro" id="IPR001917">
    <property type="entry name" value="Aminotrans_II_pyridoxalP_BS"/>
</dbReference>
<keyword evidence="5 9" id="KW-0808">Transferase</keyword>
<dbReference type="CDD" id="cd00609">
    <property type="entry name" value="AAT_like"/>
    <property type="match status" value="1"/>
</dbReference>
<dbReference type="InterPro" id="IPR015424">
    <property type="entry name" value="PyrdxlP-dep_Trfase"/>
</dbReference>
<evidence type="ECO:0000256" key="6">
    <source>
        <dbReference type="ARBA" id="ARBA00022898"/>
    </source>
</evidence>
<evidence type="ECO:0000256" key="5">
    <source>
        <dbReference type="ARBA" id="ARBA00022679"/>
    </source>
</evidence>
<feature type="modified residue" description="N6-(pyridoxal phosphate)lysine" evidence="9">
    <location>
        <position position="206"/>
    </location>
</feature>
<evidence type="ECO:0000256" key="2">
    <source>
        <dbReference type="ARBA" id="ARBA00005011"/>
    </source>
</evidence>
<dbReference type="InterPro" id="IPR050106">
    <property type="entry name" value="HistidinolP_aminotransfase"/>
</dbReference>
<dbReference type="Gene3D" id="3.90.1150.10">
    <property type="entry name" value="Aspartate Aminotransferase, domain 1"/>
    <property type="match status" value="1"/>
</dbReference>
<dbReference type="RefSeq" id="WP_126814702.1">
    <property type="nucleotide sequence ID" value="NZ_NGKC01000017.1"/>
</dbReference>
<organism evidence="11 12">
    <name type="scientific">Vagococcus acidifermentans</name>
    <dbReference type="NCBI Taxonomy" id="564710"/>
    <lineage>
        <taxon>Bacteria</taxon>
        <taxon>Bacillati</taxon>
        <taxon>Bacillota</taxon>
        <taxon>Bacilli</taxon>
        <taxon>Lactobacillales</taxon>
        <taxon>Enterococcaceae</taxon>
        <taxon>Vagococcus</taxon>
    </lineage>
</organism>
<comment type="cofactor">
    <cofactor evidence="1 9">
        <name>pyridoxal 5'-phosphate</name>
        <dbReference type="ChEBI" id="CHEBI:597326"/>
    </cofactor>
</comment>
<evidence type="ECO:0000256" key="7">
    <source>
        <dbReference type="ARBA" id="ARBA00023102"/>
    </source>
</evidence>